<evidence type="ECO:0000313" key="1">
    <source>
        <dbReference type="EMBL" id="NGP87716.1"/>
    </source>
</evidence>
<dbReference type="InterPro" id="IPR008551">
    <property type="entry name" value="TANGO2"/>
</dbReference>
<dbReference type="Proteomes" id="UP000479132">
    <property type="component" value="Unassembled WGS sequence"/>
</dbReference>
<reference evidence="1 2" key="1">
    <citation type="submission" date="2020-02" db="EMBL/GenBank/DDBJ databases">
        <title>Aliifodinibius halophilus 2W32, complete genome.</title>
        <authorList>
            <person name="Li Y."/>
            <person name="Wu S."/>
        </authorList>
    </citation>
    <scope>NUCLEOTIDE SEQUENCE [LARGE SCALE GENOMIC DNA]</scope>
    <source>
        <strain evidence="1 2">2W32</strain>
    </source>
</reference>
<dbReference type="Gene3D" id="3.60.60.10">
    <property type="entry name" value="Penicillin V Acylase, Chain A"/>
    <property type="match status" value="1"/>
</dbReference>
<dbReference type="PANTHER" id="PTHR17985:SF8">
    <property type="entry name" value="TRANSPORT AND GOLGI ORGANIZATION PROTEIN 2 HOMOLOG"/>
    <property type="match status" value="1"/>
</dbReference>
<dbReference type="AlphaFoldDB" id="A0A6M1SVX4"/>
<organism evidence="1 2">
    <name type="scientific">Fodinibius halophilus</name>
    <dbReference type="NCBI Taxonomy" id="1736908"/>
    <lineage>
        <taxon>Bacteria</taxon>
        <taxon>Pseudomonadati</taxon>
        <taxon>Balneolota</taxon>
        <taxon>Balneolia</taxon>
        <taxon>Balneolales</taxon>
        <taxon>Balneolaceae</taxon>
        <taxon>Fodinibius</taxon>
    </lineage>
</organism>
<sequence length="259" mass="29630">MCLIVFSYKQHPTYDLIFAANRDEEYTRPTRAARFWDEHPYILAGKDLQAGGTWMGINNKGEFSALTNYRDPTIQKEDPPSRGQLVLNFLKNNQHPAQYLRKIDSKANHFMGFNLLTGSPDHLGYYSNQQNEIQLLDSGIYGLSNHLLDTSWPKVNRAKEGLSDAIKNGEVSEETLFEILADDREAPTNQLPDTGIPIEIEKKISPVFIKSDHYGTRCSTVLLVDKSGNVTFYERRFIPGTQQIQDENRYEFATNDNIY</sequence>
<comment type="caution">
    <text evidence="1">The sequence shown here is derived from an EMBL/GenBank/DDBJ whole genome shotgun (WGS) entry which is preliminary data.</text>
</comment>
<dbReference type="Pfam" id="PF05742">
    <property type="entry name" value="TANGO2"/>
    <property type="match status" value="1"/>
</dbReference>
<accession>A0A6M1SVX4</accession>
<proteinExistence type="predicted"/>
<protein>
    <submittedName>
        <fullName evidence="1">NRDE family protein</fullName>
    </submittedName>
</protein>
<keyword evidence="2" id="KW-1185">Reference proteome</keyword>
<dbReference type="EMBL" id="JAALLS010000004">
    <property type="protein sequence ID" value="NGP87716.1"/>
    <property type="molecule type" value="Genomic_DNA"/>
</dbReference>
<dbReference type="RefSeq" id="WP_165266720.1">
    <property type="nucleotide sequence ID" value="NZ_JAALLS010000004.1"/>
</dbReference>
<dbReference type="PANTHER" id="PTHR17985">
    <property type="entry name" value="SER/THR-RICH PROTEIN T10 IN DGCR REGION"/>
    <property type="match status" value="1"/>
</dbReference>
<name>A0A6M1SVX4_9BACT</name>
<gene>
    <name evidence="1" type="ORF">G3569_05065</name>
</gene>
<evidence type="ECO:0000313" key="2">
    <source>
        <dbReference type="Proteomes" id="UP000479132"/>
    </source>
</evidence>